<dbReference type="Pfam" id="PF00293">
    <property type="entry name" value="NUDIX"/>
    <property type="match status" value="1"/>
</dbReference>
<sequence>MTDIGFTQSRPAQLRRLGHVLYAAGLRMQKGMAEYVKDGSSPDQVLVLEHNPVFTLGRNATRSDIHVTDAFLESRGVEVFETDRGGQVTYHGPGQIVVYPVCNLKGGREDVGRLVRGLEEAMIRCAADFGVTADRLPGFPGVWVDTPRGLEKLGALGIHLNRWITTHGIAFNVAPDLAHFRWITPCGITDKGVCSLKSLLGDACPTWDEAADSLQRHLGDCLGLDLLPVPAHSASISALTWRRGPSGPEVLVMLRTPGHGLWWSSVTGMVEPGETPEAAARRELMEEAGLSGNLLPLDFSHSFWMDPAVLGLPPGPPRFNTETCFHVEVDPASEVRLALDEHSEYRWCSPAEARALMMWEGSREAVRRLERLLPSLNPAP</sequence>
<evidence type="ECO:0000259" key="8">
    <source>
        <dbReference type="PROSITE" id="PS51462"/>
    </source>
</evidence>
<dbReference type="GO" id="GO:0005737">
    <property type="term" value="C:cytoplasm"/>
    <property type="evidence" value="ECO:0007669"/>
    <property type="project" value="UniProtKB-SubCell"/>
</dbReference>
<evidence type="ECO:0000256" key="3">
    <source>
        <dbReference type="ARBA" id="ARBA00022801"/>
    </source>
</evidence>
<feature type="active site" description="Acyl-thioester intermediate" evidence="6">
    <location>
        <position position="186"/>
    </location>
</feature>
<dbReference type="NCBIfam" id="TIGR00214">
    <property type="entry name" value="lipB"/>
    <property type="match status" value="1"/>
</dbReference>
<comment type="similarity">
    <text evidence="6">Belongs to the LipB family.</text>
</comment>
<comment type="similarity">
    <text evidence="7">Belongs to the Nudix hydrolase family.</text>
</comment>
<evidence type="ECO:0000256" key="6">
    <source>
        <dbReference type="HAMAP-Rule" id="MF_00013"/>
    </source>
</evidence>
<dbReference type="RefSeq" id="WP_279341956.1">
    <property type="nucleotide sequence ID" value="NZ_AP027081.1"/>
</dbReference>
<dbReference type="PANTHER" id="PTHR10993:SF7">
    <property type="entry name" value="LIPOYLTRANSFERASE 2, MITOCHONDRIAL-RELATED"/>
    <property type="match status" value="1"/>
</dbReference>
<keyword evidence="3 7" id="KW-0378">Hydrolase</keyword>
<keyword evidence="2 6" id="KW-0808">Transferase</keyword>
<keyword evidence="11" id="KW-1185">Reference proteome</keyword>
<evidence type="ECO:0000313" key="10">
    <source>
        <dbReference type="EMBL" id="BDU76576.1"/>
    </source>
</evidence>
<dbReference type="GO" id="GO:0009249">
    <property type="term" value="P:protein lipoylation"/>
    <property type="evidence" value="ECO:0007669"/>
    <property type="project" value="InterPro"/>
</dbReference>
<dbReference type="Gene3D" id="3.30.930.10">
    <property type="entry name" value="Bira Bifunctional Protein, Domain 2"/>
    <property type="match status" value="1"/>
</dbReference>
<dbReference type="GO" id="GO:0033819">
    <property type="term" value="F:lipoyl(octanoyl) transferase activity"/>
    <property type="evidence" value="ECO:0007669"/>
    <property type="project" value="UniProtKB-EC"/>
</dbReference>
<dbReference type="PROSITE" id="PS51733">
    <property type="entry name" value="BPL_LPL_CATALYTIC"/>
    <property type="match status" value="1"/>
</dbReference>
<feature type="binding site" evidence="6">
    <location>
        <begin position="84"/>
        <end position="91"/>
    </location>
    <ligand>
        <name>substrate</name>
    </ligand>
</feature>
<dbReference type="InterPro" id="IPR045864">
    <property type="entry name" value="aa-tRNA-synth_II/BPL/LPL"/>
</dbReference>
<keyword evidence="6" id="KW-0963">Cytoplasm</keyword>
<evidence type="ECO:0000256" key="1">
    <source>
        <dbReference type="ARBA" id="ARBA00004821"/>
    </source>
</evidence>
<reference evidence="10" key="1">
    <citation type="journal article" date="2023" name="Int. J. Syst. Evol. Microbiol.">
        <title>Mesoterricola silvestris gen. nov., sp. nov., Mesoterricola sediminis sp. nov., Geothrix oryzae sp. nov., Geothrix edaphica sp. nov., Geothrix rubra sp. nov., and Geothrix limicola sp. nov., six novel members of Acidobacteriota isolated from soils.</title>
        <authorList>
            <person name="Itoh H."/>
            <person name="Sugisawa Y."/>
            <person name="Mise K."/>
            <person name="Xu Z."/>
            <person name="Kuniyasu M."/>
            <person name="Ushijima N."/>
            <person name="Kawano K."/>
            <person name="Kobayashi E."/>
            <person name="Shiratori Y."/>
            <person name="Masuda Y."/>
            <person name="Senoo K."/>
        </authorList>
    </citation>
    <scope>NUCLEOTIDE SEQUENCE</scope>
    <source>
        <strain evidence="10">W786</strain>
    </source>
</reference>
<dbReference type="PANTHER" id="PTHR10993">
    <property type="entry name" value="OCTANOYLTRANSFERASE"/>
    <property type="match status" value="1"/>
</dbReference>
<dbReference type="NCBIfam" id="NF010925">
    <property type="entry name" value="PRK14345.1"/>
    <property type="match status" value="1"/>
</dbReference>
<dbReference type="InterPro" id="IPR015797">
    <property type="entry name" value="NUDIX_hydrolase-like_dom_sf"/>
</dbReference>
<dbReference type="EMBL" id="AP027081">
    <property type="protein sequence ID" value="BDU76576.1"/>
    <property type="molecule type" value="Genomic_DNA"/>
</dbReference>
<comment type="pathway">
    <text evidence="1 6">Protein modification; protein lipoylation via endogenous pathway; protein N(6)-(lipoyl)lysine from octanoyl-[acyl-carrier-protein]: step 1/2.</text>
</comment>
<accession>A0AA48H327</accession>
<dbReference type="InterPro" id="IPR020605">
    <property type="entry name" value="Octanoyltransferase_CS"/>
</dbReference>
<evidence type="ECO:0000259" key="9">
    <source>
        <dbReference type="PROSITE" id="PS51733"/>
    </source>
</evidence>
<feature type="binding site" evidence="6">
    <location>
        <begin position="155"/>
        <end position="157"/>
    </location>
    <ligand>
        <name>substrate</name>
    </ligand>
</feature>
<dbReference type="SUPFAM" id="SSF55681">
    <property type="entry name" value="Class II aaRS and biotin synthetases"/>
    <property type="match status" value="1"/>
</dbReference>
<organism evidence="10 11">
    <name type="scientific">Mesoterricola sediminis</name>
    <dbReference type="NCBI Taxonomy" id="2927980"/>
    <lineage>
        <taxon>Bacteria</taxon>
        <taxon>Pseudomonadati</taxon>
        <taxon>Acidobacteriota</taxon>
        <taxon>Holophagae</taxon>
        <taxon>Holophagales</taxon>
        <taxon>Holophagaceae</taxon>
        <taxon>Mesoterricola</taxon>
    </lineage>
</organism>
<evidence type="ECO:0000256" key="2">
    <source>
        <dbReference type="ARBA" id="ARBA00022679"/>
    </source>
</evidence>
<feature type="binding site" evidence="6">
    <location>
        <begin position="168"/>
        <end position="170"/>
    </location>
    <ligand>
        <name>substrate</name>
    </ligand>
</feature>
<comment type="miscellaneous">
    <text evidence="6">In the reaction, the free carboxyl group of octanoic acid is attached via an amide linkage to the epsilon-amino group of a specific lysine residue of lipoyl domains of lipoate-dependent enzymes.</text>
</comment>
<dbReference type="PRINTS" id="PR00502">
    <property type="entry name" value="NUDIXFAMILY"/>
</dbReference>
<comment type="catalytic activity">
    <reaction evidence="6">
        <text>octanoyl-[ACP] + L-lysyl-[protein] = N(6)-octanoyl-L-lysyl-[protein] + holo-[ACP] + H(+)</text>
        <dbReference type="Rhea" id="RHEA:17665"/>
        <dbReference type="Rhea" id="RHEA-COMP:9636"/>
        <dbReference type="Rhea" id="RHEA-COMP:9685"/>
        <dbReference type="Rhea" id="RHEA-COMP:9752"/>
        <dbReference type="Rhea" id="RHEA-COMP:9928"/>
        <dbReference type="ChEBI" id="CHEBI:15378"/>
        <dbReference type="ChEBI" id="CHEBI:29969"/>
        <dbReference type="ChEBI" id="CHEBI:64479"/>
        <dbReference type="ChEBI" id="CHEBI:78463"/>
        <dbReference type="ChEBI" id="CHEBI:78809"/>
        <dbReference type="EC" id="2.3.1.181"/>
    </reaction>
</comment>
<dbReference type="PROSITE" id="PS00893">
    <property type="entry name" value="NUDIX_BOX"/>
    <property type="match status" value="1"/>
</dbReference>
<name>A0AA48H327_9BACT</name>
<dbReference type="Pfam" id="PF21948">
    <property type="entry name" value="LplA-B_cat"/>
    <property type="match status" value="1"/>
</dbReference>
<evidence type="ECO:0000313" key="11">
    <source>
        <dbReference type="Proteomes" id="UP001228113"/>
    </source>
</evidence>
<dbReference type="Gene3D" id="3.90.79.10">
    <property type="entry name" value="Nucleoside Triphosphate Pyrophosphohydrolase"/>
    <property type="match status" value="1"/>
</dbReference>
<gene>
    <name evidence="6" type="primary">lipB</name>
    <name evidence="10" type="ORF">METESE_15340</name>
</gene>
<dbReference type="SUPFAM" id="SSF55811">
    <property type="entry name" value="Nudix"/>
    <property type="match status" value="1"/>
</dbReference>
<dbReference type="Proteomes" id="UP001228113">
    <property type="component" value="Chromosome"/>
</dbReference>
<comment type="subcellular location">
    <subcellularLocation>
        <location evidence="6">Cytoplasm</location>
    </subcellularLocation>
</comment>
<dbReference type="PROSITE" id="PS51462">
    <property type="entry name" value="NUDIX"/>
    <property type="match status" value="1"/>
</dbReference>
<evidence type="ECO:0000256" key="5">
    <source>
        <dbReference type="ARBA" id="ARBA00024732"/>
    </source>
</evidence>
<dbReference type="AlphaFoldDB" id="A0AA48H327"/>
<evidence type="ECO:0000256" key="4">
    <source>
        <dbReference type="ARBA" id="ARBA00023315"/>
    </source>
</evidence>
<dbReference type="InterPro" id="IPR020476">
    <property type="entry name" value="Nudix_hydrolase"/>
</dbReference>
<dbReference type="KEGG" id="msea:METESE_15340"/>
<feature type="domain" description="Nudix hydrolase" evidence="8">
    <location>
        <begin position="231"/>
        <end position="371"/>
    </location>
</feature>
<dbReference type="InterPro" id="IPR000544">
    <property type="entry name" value="Octanoyltransferase"/>
</dbReference>
<dbReference type="InterPro" id="IPR000086">
    <property type="entry name" value="NUDIX_hydrolase_dom"/>
</dbReference>
<feature type="domain" description="BPL/LPL catalytic" evidence="9">
    <location>
        <begin position="39"/>
        <end position="226"/>
    </location>
</feature>
<dbReference type="InterPro" id="IPR004143">
    <property type="entry name" value="BPL_LPL_catalytic"/>
</dbReference>
<dbReference type="CDD" id="cd16444">
    <property type="entry name" value="LipB"/>
    <property type="match status" value="1"/>
</dbReference>
<dbReference type="GO" id="GO:0016787">
    <property type="term" value="F:hydrolase activity"/>
    <property type="evidence" value="ECO:0007669"/>
    <property type="project" value="UniProtKB-KW"/>
</dbReference>
<dbReference type="InterPro" id="IPR020084">
    <property type="entry name" value="NUDIX_hydrolase_CS"/>
</dbReference>
<dbReference type="CDD" id="cd04664">
    <property type="entry name" value="NUDIX_DHNTPase_like"/>
    <property type="match status" value="1"/>
</dbReference>
<evidence type="ECO:0000256" key="7">
    <source>
        <dbReference type="RuleBase" id="RU003476"/>
    </source>
</evidence>
<feature type="site" description="Lowers pKa of active site Cys" evidence="6">
    <location>
        <position position="152"/>
    </location>
</feature>
<dbReference type="PROSITE" id="PS01313">
    <property type="entry name" value="LIPB"/>
    <property type="match status" value="1"/>
</dbReference>
<proteinExistence type="inferred from homology"/>
<dbReference type="HAMAP" id="MF_00013">
    <property type="entry name" value="LipB"/>
    <property type="match status" value="1"/>
</dbReference>
<keyword evidence="4 6" id="KW-0012">Acyltransferase</keyword>
<comment type="function">
    <text evidence="5 6">Catalyzes the transfer of endogenously produced octanoic acid from octanoyl-acyl-carrier-protein onto the lipoyl domains of lipoate-dependent enzymes. Lipoyl-ACP can also act as a substrate although octanoyl-ACP is likely to be the physiological substrate.</text>
</comment>
<protein>
    <recommendedName>
        <fullName evidence="6">Octanoyltransferase</fullName>
        <ecNumber evidence="6">2.3.1.181</ecNumber>
    </recommendedName>
    <alternativeName>
        <fullName evidence="6">Lipoate-protein ligase B</fullName>
    </alternativeName>
    <alternativeName>
        <fullName evidence="6">Lipoyl/octanoyl transferase</fullName>
    </alternativeName>
    <alternativeName>
        <fullName evidence="6">Octanoyl-[acyl-carrier-protein]-protein N-octanoyltransferase</fullName>
    </alternativeName>
</protein>
<dbReference type="EC" id="2.3.1.181" evidence="6"/>